<protein>
    <submittedName>
        <fullName evidence="1">Uncharacterized protein</fullName>
    </submittedName>
</protein>
<organism evidence="1 2">
    <name type="scientific">Candidatus Ryanbacteria bacterium RIFCSPHIGHO2_01_FULL_45_22</name>
    <dbReference type="NCBI Taxonomy" id="1802114"/>
    <lineage>
        <taxon>Bacteria</taxon>
        <taxon>Candidatus Ryaniibacteriota</taxon>
    </lineage>
</organism>
<evidence type="ECO:0000313" key="2">
    <source>
        <dbReference type="Proteomes" id="UP000177480"/>
    </source>
</evidence>
<proteinExistence type="predicted"/>
<dbReference type="EMBL" id="MHNK01000022">
    <property type="protein sequence ID" value="OGZ42783.1"/>
    <property type="molecule type" value="Genomic_DNA"/>
</dbReference>
<accession>A0A1G2FXI9</accession>
<name>A0A1G2FXI9_9BACT</name>
<reference evidence="1 2" key="1">
    <citation type="journal article" date="2016" name="Nat. Commun.">
        <title>Thousands of microbial genomes shed light on interconnected biogeochemical processes in an aquifer system.</title>
        <authorList>
            <person name="Anantharaman K."/>
            <person name="Brown C.T."/>
            <person name="Hug L.A."/>
            <person name="Sharon I."/>
            <person name="Castelle C.J."/>
            <person name="Probst A.J."/>
            <person name="Thomas B.C."/>
            <person name="Singh A."/>
            <person name="Wilkins M.J."/>
            <person name="Karaoz U."/>
            <person name="Brodie E.L."/>
            <person name="Williams K.H."/>
            <person name="Hubbard S.S."/>
            <person name="Banfield J.F."/>
        </authorList>
    </citation>
    <scope>NUCLEOTIDE SEQUENCE [LARGE SCALE GENOMIC DNA]</scope>
</reference>
<comment type="caution">
    <text evidence="1">The sequence shown here is derived from an EMBL/GenBank/DDBJ whole genome shotgun (WGS) entry which is preliminary data.</text>
</comment>
<dbReference type="Proteomes" id="UP000177480">
    <property type="component" value="Unassembled WGS sequence"/>
</dbReference>
<gene>
    <name evidence="1" type="ORF">A2719_02080</name>
</gene>
<sequence length="68" mass="7804">MYPSLKKRSGCIMQEKEKKAPKKSLEERLKMIVSSPALARRFDVDDRGIVYSNGATRLEAERTYGRRG</sequence>
<dbReference type="AlphaFoldDB" id="A0A1G2FXI9"/>
<evidence type="ECO:0000313" key="1">
    <source>
        <dbReference type="EMBL" id="OGZ42783.1"/>
    </source>
</evidence>